<organism evidence="2 3">
    <name type="scientific">Ferruginibacter yonginensis</name>
    <dbReference type="NCBI Taxonomy" id="1310416"/>
    <lineage>
        <taxon>Bacteria</taxon>
        <taxon>Pseudomonadati</taxon>
        <taxon>Bacteroidota</taxon>
        <taxon>Chitinophagia</taxon>
        <taxon>Chitinophagales</taxon>
        <taxon>Chitinophagaceae</taxon>
        <taxon>Ferruginibacter</taxon>
    </lineage>
</organism>
<evidence type="ECO:0000313" key="3">
    <source>
        <dbReference type="Proteomes" id="UP001595907"/>
    </source>
</evidence>
<keyword evidence="1" id="KW-0175">Coiled coil</keyword>
<proteinExistence type="predicted"/>
<gene>
    <name evidence="2" type="ORF">ACFOWM_11445</name>
</gene>
<dbReference type="EMBL" id="JBHSCZ010000002">
    <property type="protein sequence ID" value="MFC4263498.1"/>
    <property type="molecule type" value="Genomic_DNA"/>
</dbReference>
<evidence type="ECO:0000256" key="1">
    <source>
        <dbReference type="SAM" id="Coils"/>
    </source>
</evidence>
<dbReference type="RefSeq" id="WP_379710144.1">
    <property type="nucleotide sequence ID" value="NZ_JBHSCZ010000002.1"/>
</dbReference>
<feature type="coiled-coil region" evidence="1">
    <location>
        <begin position="17"/>
        <end position="44"/>
    </location>
</feature>
<name>A0ABV8QUZ4_9BACT</name>
<reference evidence="3" key="1">
    <citation type="journal article" date="2019" name="Int. J. Syst. Evol. Microbiol.">
        <title>The Global Catalogue of Microorganisms (GCM) 10K type strain sequencing project: providing services to taxonomists for standard genome sequencing and annotation.</title>
        <authorList>
            <consortium name="The Broad Institute Genomics Platform"/>
            <consortium name="The Broad Institute Genome Sequencing Center for Infectious Disease"/>
            <person name="Wu L."/>
            <person name="Ma J."/>
        </authorList>
    </citation>
    <scope>NUCLEOTIDE SEQUENCE [LARGE SCALE GENOMIC DNA]</scope>
    <source>
        <strain evidence="3">CECT 8289</strain>
    </source>
</reference>
<evidence type="ECO:0008006" key="4">
    <source>
        <dbReference type="Google" id="ProtNLM"/>
    </source>
</evidence>
<evidence type="ECO:0000313" key="2">
    <source>
        <dbReference type="EMBL" id="MFC4263498.1"/>
    </source>
</evidence>
<keyword evidence="3" id="KW-1185">Reference proteome</keyword>
<accession>A0ABV8QUZ4</accession>
<dbReference type="PROSITE" id="PS51257">
    <property type="entry name" value="PROKAR_LIPOPROTEIN"/>
    <property type="match status" value="1"/>
</dbReference>
<protein>
    <recommendedName>
        <fullName evidence="4">Lipoprotein</fullName>
    </recommendedName>
</protein>
<comment type="caution">
    <text evidence="2">The sequence shown here is derived from an EMBL/GenBank/DDBJ whole genome shotgun (WGS) entry which is preliminary data.</text>
</comment>
<dbReference type="Proteomes" id="UP001595907">
    <property type="component" value="Unassembled WGS sequence"/>
</dbReference>
<sequence>MKYIFSAIIFTIIFIACNSTEKQEANAQKKYEKTKADLATVEKETPLNFLVVNGGYKKNILRQSVVRATIFNNAKMVTYKDVDVKLSFYSKTGVLLEEDHETIYENVGPGESVKFKSKYFTPKGTDSVGFKIVKATFVK</sequence>